<evidence type="ECO:0000256" key="5">
    <source>
        <dbReference type="ARBA" id="ARBA00022737"/>
    </source>
</evidence>
<dbReference type="PANTHER" id="PTHR43394:SF11">
    <property type="entry name" value="ATP-BINDING CASSETTE TRANSPORTER"/>
    <property type="match status" value="1"/>
</dbReference>
<gene>
    <name evidence="12" type="ORF">LVIROSA_LOCUS28398</name>
</gene>
<keyword evidence="6 9" id="KW-1133">Transmembrane helix</keyword>
<evidence type="ECO:0000256" key="3">
    <source>
        <dbReference type="ARBA" id="ARBA00022448"/>
    </source>
</evidence>
<dbReference type="PANTHER" id="PTHR43394">
    <property type="entry name" value="ATP-DEPENDENT PERMEASE MDL1, MITOCHONDRIAL"/>
    <property type="match status" value="1"/>
</dbReference>
<dbReference type="AlphaFoldDB" id="A0AAU9NWV7"/>
<keyword evidence="3" id="KW-0813">Transport</keyword>
<dbReference type="PROSITE" id="PS50893">
    <property type="entry name" value="ABC_TRANSPORTER_2"/>
    <property type="match status" value="1"/>
</dbReference>
<feature type="transmembrane region" description="Helical" evidence="9">
    <location>
        <begin position="355"/>
        <end position="376"/>
    </location>
</feature>
<reference evidence="12 13" key="1">
    <citation type="submission" date="2022-01" db="EMBL/GenBank/DDBJ databases">
        <authorList>
            <person name="Xiong W."/>
            <person name="Schranz E."/>
        </authorList>
    </citation>
    <scope>NUCLEOTIDE SEQUENCE [LARGE SCALE GENOMIC DNA]</scope>
</reference>
<evidence type="ECO:0000313" key="13">
    <source>
        <dbReference type="Proteomes" id="UP001157418"/>
    </source>
</evidence>
<sequence length="507" mass="55462">MSSSKRPSKEKPQSETPTPPIPSFDQPISHLRFTTTAVCFRIFHNDQRTTTTTPPLPLPDPDFNPFDFLSQPEFVQQTQTQPETVVSDSEPEFVIETQPTRAATKRKEKAEARCWEPLEALVLAQSWIDISEDATVGKDQKHDRFWIRVLHSGGGSAVSVAPLPPALPPGYDTQVGDKGSQLSGGQKQRIALARVMIKDPKILLLDEPTSALDSNSESLVQHAIDNISKGRTTIVIAHRLATVRNADMIVVLEQGSVVEIGDHNQLMTREGAYFSLIKLASEAVSMSPVAEKGEMGIINHEASGTYDLLKSNHVNEISLSGYMKSAQEANQVETEKVSSYGISQVWKLQKSEANLLFVGVIFGILAGAILSLFPLVLGQALKVYFNPEKSKLKRDVGYLCLALIGLGFGCILTMTIQQGFCGLAGTKLTKRVRDVLFRSILKQEPGWFDSDQNSTGILISRLSVDCISFRSVLGDRYYVIFMGLSSAAVGLRASTSVQCGELAIHAT</sequence>
<evidence type="ECO:0000259" key="11">
    <source>
        <dbReference type="PROSITE" id="PS50929"/>
    </source>
</evidence>
<feature type="domain" description="ABC transporter" evidence="10">
    <location>
        <begin position="63"/>
        <end position="279"/>
    </location>
</feature>
<comment type="caution">
    <text evidence="12">The sequence shown here is derived from an EMBL/GenBank/DDBJ whole genome shotgun (WGS) entry which is preliminary data.</text>
</comment>
<dbReference type="PROSITE" id="PS50929">
    <property type="entry name" value="ABC_TM1F"/>
    <property type="match status" value="1"/>
</dbReference>
<evidence type="ECO:0000256" key="6">
    <source>
        <dbReference type="ARBA" id="ARBA00022989"/>
    </source>
</evidence>
<dbReference type="InterPro" id="IPR027417">
    <property type="entry name" value="P-loop_NTPase"/>
</dbReference>
<keyword evidence="7 9" id="KW-0472">Membrane</keyword>
<evidence type="ECO:0000259" key="10">
    <source>
        <dbReference type="PROSITE" id="PS50893"/>
    </source>
</evidence>
<dbReference type="Gene3D" id="3.40.50.300">
    <property type="entry name" value="P-loop containing nucleotide triphosphate hydrolases"/>
    <property type="match status" value="1"/>
</dbReference>
<evidence type="ECO:0000256" key="2">
    <source>
        <dbReference type="ARBA" id="ARBA00007577"/>
    </source>
</evidence>
<dbReference type="PROSITE" id="PS00211">
    <property type="entry name" value="ABC_TRANSPORTER_1"/>
    <property type="match status" value="1"/>
</dbReference>
<keyword evidence="5" id="KW-0677">Repeat</keyword>
<dbReference type="Pfam" id="PF00005">
    <property type="entry name" value="ABC_tran"/>
    <property type="match status" value="1"/>
</dbReference>
<protein>
    <recommendedName>
        <fullName evidence="14">ABC transmembrane type-1 domain-containing protein</fullName>
    </recommendedName>
</protein>
<organism evidence="12 13">
    <name type="scientific">Lactuca virosa</name>
    <dbReference type="NCBI Taxonomy" id="75947"/>
    <lineage>
        <taxon>Eukaryota</taxon>
        <taxon>Viridiplantae</taxon>
        <taxon>Streptophyta</taxon>
        <taxon>Embryophyta</taxon>
        <taxon>Tracheophyta</taxon>
        <taxon>Spermatophyta</taxon>
        <taxon>Magnoliopsida</taxon>
        <taxon>eudicotyledons</taxon>
        <taxon>Gunneridae</taxon>
        <taxon>Pentapetalae</taxon>
        <taxon>asterids</taxon>
        <taxon>campanulids</taxon>
        <taxon>Asterales</taxon>
        <taxon>Asteraceae</taxon>
        <taxon>Cichorioideae</taxon>
        <taxon>Cichorieae</taxon>
        <taxon>Lactucinae</taxon>
        <taxon>Lactuca</taxon>
    </lineage>
</organism>
<dbReference type="GO" id="GO:0015421">
    <property type="term" value="F:ABC-type oligopeptide transporter activity"/>
    <property type="evidence" value="ECO:0007669"/>
    <property type="project" value="TreeGrafter"/>
</dbReference>
<proteinExistence type="inferred from homology"/>
<evidence type="ECO:0000313" key="12">
    <source>
        <dbReference type="EMBL" id="CAH1442409.1"/>
    </source>
</evidence>
<dbReference type="SUPFAM" id="SSF90123">
    <property type="entry name" value="ABC transporter transmembrane region"/>
    <property type="match status" value="1"/>
</dbReference>
<dbReference type="Gene3D" id="1.20.1560.10">
    <property type="entry name" value="ABC transporter type 1, transmembrane domain"/>
    <property type="match status" value="1"/>
</dbReference>
<evidence type="ECO:0000256" key="4">
    <source>
        <dbReference type="ARBA" id="ARBA00022692"/>
    </source>
</evidence>
<comment type="similarity">
    <text evidence="2">Belongs to the ABC transporter superfamily. ABCB family. Multidrug resistance exporter (TC 3.A.1.201) subfamily.</text>
</comment>
<feature type="domain" description="ABC transmembrane type-1" evidence="11">
    <location>
        <begin position="357"/>
        <end position="491"/>
    </location>
</feature>
<dbReference type="GO" id="GO:0090374">
    <property type="term" value="P:oligopeptide export from mitochondrion"/>
    <property type="evidence" value="ECO:0007669"/>
    <property type="project" value="TreeGrafter"/>
</dbReference>
<evidence type="ECO:0008006" key="14">
    <source>
        <dbReference type="Google" id="ProtNLM"/>
    </source>
</evidence>
<dbReference type="InterPro" id="IPR039421">
    <property type="entry name" value="Type_1_exporter"/>
</dbReference>
<dbReference type="GO" id="GO:0005743">
    <property type="term" value="C:mitochondrial inner membrane"/>
    <property type="evidence" value="ECO:0007669"/>
    <property type="project" value="TreeGrafter"/>
</dbReference>
<dbReference type="Pfam" id="PF00664">
    <property type="entry name" value="ABC_membrane"/>
    <property type="match status" value="1"/>
</dbReference>
<feature type="transmembrane region" description="Helical" evidence="9">
    <location>
        <begin position="396"/>
        <end position="423"/>
    </location>
</feature>
<dbReference type="InterPro" id="IPR003439">
    <property type="entry name" value="ABC_transporter-like_ATP-bd"/>
</dbReference>
<keyword evidence="4 9" id="KW-0812">Transmembrane</keyword>
<dbReference type="EMBL" id="CAKMRJ010005412">
    <property type="protein sequence ID" value="CAH1442409.1"/>
    <property type="molecule type" value="Genomic_DNA"/>
</dbReference>
<evidence type="ECO:0000256" key="8">
    <source>
        <dbReference type="SAM" id="MobiDB-lite"/>
    </source>
</evidence>
<feature type="region of interest" description="Disordered" evidence="8">
    <location>
        <begin position="1"/>
        <end position="27"/>
    </location>
</feature>
<evidence type="ECO:0000256" key="7">
    <source>
        <dbReference type="ARBA" id="ARBA00023136"/>
    </source>
</evidence>
<dbReference type="InterPro" id="IPR011527">
    <property type="entry name" value="ABC1_TM_dom"/>
</dbReference>
<evidence type="ECO:0000256" key="1">
    <source>
        <dbReference type="ARBA" id="ARBA00004141"/>
    </source>
</evidence>
<name>A0AAU9NWV7_9ASTR</name>
<dbReference type="SUPFAM" id="SSF52540">
    <property type="entry name" value="P-loop containing nucleoside triphosphate hydrolases"/>
    <property type="match status" value="1"/>
</dbReference>
<evidence type="ECO:0000256" key="9">
    <source>
        <dbReference type="SAM" id="Phobius"/>
    </source>
</evidence>
<dbReference type="GO" id="GO:0005524">
    <property type="term" value="F:ATP binding"/>
    <property type="evidence" value="ECO:0007669"/>
    <property type="project" value="InterPro"/>
</dbReference>
<dbReference type="InterPro" id="IPR017871">
    <property type="entry name" value="ABC_transporter-like_CS"/>
</dbReference>
<keyword evidence="13" id="KW-1185">Reference proteome</keyword>
<comment type="subcellular location">
    <subcellularLocation>
        <location evidence="1">Membrane</location>
        <topology evidence="1">Multi-pass membrane protein</topology>
    </subcellularLocation>
</comment>
<dbReference type="GO" id="GO:0016887">
    <property type="term" value="F:ATP hydrolysis activity"/>
    <property type="evidence" value="ECO:0007669"/>
    <property type="project" value="InterPro"/>
</dbReference>
<dbReference type="InterPro" id="IPR036640">
    <property type="entry name" value="ABC1_TM_sf"/>
</dbReference>
<dbReference type="Proteomes" id="UP001157418">
    <property type="component" value="Unassembled WGS sequence"/>
</dbReference>
<accession>A0AAU9NWV7</accession>